<keyword evidence="2" id="KW-1185">Reference proteome</keyword>
<organism evidence="1 2">
    <name type="scientific">Eumeta variegata</name>
    <name type="common">Bagworm moth</name>
    <name type="synonym">Eumeta japonica</name>
    <dbReference type="NCBI Taxonomy" id="151549"/>
    <lineage>
        <taxon>Eukaryota</taxon>
        <taxon>Metazoa</taxon>
        <taxon>Ecdysozoa</taxon>
        <taxon>Arthropoda</taxon>
        <taxon>Hexapoda</taxon>
        <taxon>Insecta</taxon>
        <taxon>Pterygota</taxon>
        <taxon>Neoptera</taxon>
        <taxon>Endopterygota</taxon>
        <taxon>Lepidoptera</taxon>
        <taxon>Glossata</taxon>
        <taxon>Ditrysia</taxon>
        <taxon>Tineoidea</taxon>
        <taxon>Psychidae</taxon>
        <taxon>Oiketicinae</taxon>
        <taxon>Eumeta</taxon>
    </lineage>
</organism>
<evidence type="ECO:0000313" key="1">
    <source>
        <dbReference type="EMBL" id="GBP77422.1"/>
    </source>
</evidence>
<gene>
    <name evidence="1" type="ORF">EVAR_24139_1</name>
</gene>
<accession>A0A4C1YR72</accession>
<proteinExistence type="predicted"/>
<dbReference type="EMBL" id="BGZK01001330">
    <property type="protein sequence ID" value="GBP77422.1"/>
    <property type="molecule type" value="Genomic_DNA"/>
</dbReference>
<protein>
    <recommendedName>
        <fullName evidence="3">Mariner Mos1 transposase</fullName>
    </recommendedName>
</protein>
<dbReference type="Proteomes" id="UP000299102">
    <property type="component" value="Unassembled WGS sequence"/>
</dbReference>
<reference evidence="1 2" key="1">
    <citation type="journal article" date="2019" name="Commun. Biol.">
        <title>The bagworm genome reveals a unique fibroin gene that provides high tensile strength.</title>
        <authorList>
            <person name="Kono N."/>
            <person name="Nakamura H."/>
            <person name="Ohtoshi R."/>
            <person name="Tomita M."/>
            <person name="Numata K."/>
            <person name="Arakawa K."/>
        </authorList>
    </citation>
    <scope>NUCLEOTIDE SEQUENCE [LARGE SCALE GENOMIC DNA]</scope>
</reference>
<dbReference type="AlphaFoldDB" id="A0A4C1YR72"/>
<sequence length="104" mass="11858">MRSKRWKKDSGPFFGMTAHYATIVLEDKKQSPQTGALTIVCLWFWKKFGEKQPRNKIIHDDNASPHSARQTTNYLGTCLHEKQENNAVAVVKRTARGRGKSAQK</sequence>
<comment type="caution">
    <text evidence="1">The sequence shown here is derived from an EMBL/GenBank/DDBJ whole genome shotgun (WGS) entry which is preliminary data.</text>
</comment>
<name>A0A4C1YR72_EUMVA</name>
<evidence type="ECO:0008006" key="3">
    <source>
        <dbReference type="Google" id="ProtNLM"/>
    </source>
</evidence>
<evidence type="ECO:0000313" key="2">
    <source>
        <dbReference type="Proteomes" id="UP000299102"/>
    </source>
</evidence>